<comment type="caution">
    <text evidence="2">The sequence shown here is derived from an EMBL/GenBank/DDBJ whole genome shotgun (WGS) entry which is preliminary data.</text>
</comment>
<reference evidence="2 3" key="1">
    <citation type="journal article" date="2024" name="IMA Fungus">
        <title>IMA Genome - F19 : A genome assembly and annotation guide to empower mycologists, including annotated draft genome sequences of Ceratocystis pirilliformis, Diaporthe australafricana, Fusarium ophioides, Paecilomyces lecythidis, and Sporothrix stenoceras.</title>
        <authorList>
            <person name="Aylward J."/>
            <person name="Wilson A.M."/>
            <person name="Visagie C.M."/>
            <person name="Spraker J."/>
            <person name="Barnes I."/>
            <person name="Buitendag C."/>
            <person name="Ceriani C."/>
            <person name="Del Mar Angel L."/>
            <person name="du Plessis D."/>
            <person name="Fuchs T."/>
            <person name="Gasser K."/>
            <person name="Kramer D."/>
            <person name="Li W."/>
            <person name="Munsamy K."/>
            <person name="Piso A."/>
            <person name="Price J.L."/>
            <person name="Sonnekus B."/>
            <person name="Thomas C."/>
            <person name="van der Nest A."/>
            <person name="van Dijk A."/>
            <person name="van Heerden A."/>
            <person name="van Vuuren N."/>
            <person name="Yilmaz N."/>
            <person name="Duong T.A."/>
            <person name="van der Merwe N.A."/>
            <person name="Wingfield M.J."/>
            <person name="Wingfield B.D."/>
        </authorList>
    </citation>
    <scope>NUCLEOTIDE SEQUENCE [LARGE SCALE GENOMIC DNA]</scope>
    <source>
        <strain evidence="2 3">CMW 18167</strain>
    </source>
</reference>
<name>A0ABR3XNJ4_9EURO</name>
<feature type="signal peptide" evidence="1">
    <location>
        <begin position="1"/>
        <end position="33"/>
    </location>
</feature>
<keyword evidence="1" id="KW-0732">Signal</keyword>
<gene>
    <name evidence="2" type="ORF">Plec18167_004995</name>
</gene>
<accession>A0ABR3XNJ4</accession>
<organism evidence="2 3">
    <name type="scientific">Paecilomyces lecythidis</name>
    <dbReference type="NCBI Taxonomy" id="3004212"/>
    <lineage>
        <taxon>Eukaryota</taxon>
        <taxon>Fungi</taxon>
        <taxon>Dikarya</taxon>
        <taxon>Ascomycota</taxon>
        <taxon>Pezizomycotina</taxon>
        <taxon>Eurotiomycetes</taxon>
        <taxon>Eurotiomycetidae</taxon>
        <taxon>Eurotiales</taxon>
        <taxon>Thermoascaceae</taxon>
        <taxon>Paecilomyces</taxon>
    </lineage>
</organism>
<evidence type="ECO:0000313" key="3">
    <source>
        <dbReference type="Proteomes" id="UP001583193"/>
    </source>
</evidence>
<proteinExistence type="predicted"/>
<evidence type="ECO:0000256" key="1">
    <source>
        <dbReference type="SAM" id="SignalP"/>
    </source>
</evidence>
<sequence length="149" mass="16689">MIRTLITALLPSMAKSPLITCSISLSVLVHLAALPLISTTANDETYFRRCSSGCGSDLMHQTTSPFREPGLYPDMGDLSVPSLSEMNNDLRKQVRGRRQELEDQILFELRSLGEAAKLWGLVKMTLKNMEHVRKVVEFRPLPNGMTDLE</sequence>
<dbReference type="EMBL" id="JAVDPF010000014">
    <property type="protein sequence ID" value="KAL1877305.1"/>
    <property type="molecule type" value="Genomic_DNA"/>
</dbReference>
<keyword evidence="3" id="KW-1185">Reference proteome</keyword>
<dbReference type="Proteomes" id="UP001583193">
    <property type="component" value="Unassembled WGS sequence"/>
</dbReference>
<feature type="chain" id="PRO_5045084283" evidence="1">
    <location>
        <begin position="34"/>
        <end position="149"/>
    </location>
</feature>
<evidence type="ECO:0000313" key="2">
    <source>
        <dbReference type="EMBL" id="KAL1877305.1"/>
    </source>
</evidence>
<protein>
    <submittedName>
        <fullName evidence="2">Uncharacterized protein</fullName>
    </submittedName>
</protein>